<dbReference type="SUPFAM" id="SSF54821">
    <property type="entry name" value="Ribosomal protein S3 C-terminal domain"/>
    <property type="match status" value="1"/>
</dbReference>
<evidence type="ECO:0000256" key="3">
    <source>
        <dbReference type="ARBA" id="ARBA00022884"/>
    </source>
</evidence>
<dbReference type="CDD" id="cd02412">
    <property type="entry name" value="KH-II_30S_S3"/>
    <property type="match status" value="1"/>
</dbReference>
<evidence type="ECO:0000313" key="7">
    <source>
        <dbReference type="EMBL" id="MPM21561.1"/>
    </source>
</evidence>
<dbReference type="PROSITE" id="PS50084">
    <property type="entry name" value="KH_TYPE_1"/>
    <property type="match status" value="1"/>
</dbReference>
<evidence type="ECO:0000256" key="5">
    <source>
        <dbReference type="ARBA" id="ARBA00023274"/>
    </source>
</evidence>
<dbReference type="InterPro" id="IPR004087">
    <property type="entry name" value="KH_dom"/>
</dbReference>
<organism evidence="7">
    <name type="scientific">bioreactor metagenome</name>
    <dbReference type="NCBI Taxonomy" id="1076179"/>
    <lineage>
        <taxon>unclassified sequences</taxon>
        <taxon>metagenomes</taxon>
        <taxon>ecological metagenomes</taxon>
    </lineage>
</organism>
<sequence length="225" mass="25235">MGRKVHPIGFRLGINQPWEGRWFAEGQEYSDQLHQDLVIRKIVRKEGDKAGISHVEVERFPGKVKVVVHTAKPGILIGRKGDSVKKIRTDLEALTGKKIDLEIKEIKNPDCDALLVAENIAGQIERRVSYRRAMKRALQQAMRQGALGIKVTVSGRLSGAEMARIVWLREGRVPLQTLRANIDFARSEALTTYGRIGVKVWVYKGEVLPGVEEKVESTEGVYVSE</sequence>
<dbReference type="HAMAP" id="MF_01309_B">
    <property type="entry name" value="Ribosomal_uS3_B"/>
    <property type="match status" value="1"/>
</dbReference>
<dbReference type="GO" id="GO:0003735">
    <property type="term" value="F:structural constituent of ribosome"/>
    <property type="evidence" value="ECO:0007669"/>
    <property type="project" value="InterPro"/>
</dbReference>
<dbReference type="InterPro" id="IPR057258">
    <property type="entry name" value="Ribosomal_uS3"/>
</dbReference>
<dbReference type="SUPFAM" id="SSF54814">
    <property type="entry name" value="Prokaryotic type KH domain (KH-domain type II)"/>
    <property type="match status" value="1"/>
</dbReference>
<dbReference type="PANTHER" id="PTHR11760">
    <property type="entry name" value="30S/40S RIBOSOMAL PROTEIN S3"/>
    <property type="match status" value="1"/>
</dbReference>
<dbReference type="InterPro" id="IPR036419">
    <property type="entry name" value="Ribosomal_S3_C_sf"/>
</dbReference>
<dbReference type="GO" id="GO:0019843">
    <property type="term" value="F:rRNA binding"/>
    <property type="evidence" value="ECO:0007669"/>
    <property type="project" value="UniProtKB-KW"/>
</dbReference>
<dbReference type="PROSITE" id="PS00548">
    <property type="entry name" value="RIBOSOMAL_S3"/>
    <property type="match status" value="1"/>
</dbReference>
<dbReference type="InterPro" id="IPR018280">
    <property type="entry name" value="Ribosomal_uS3_CS"/>
</dbReference>
<dbReference type="PROSITE" id="PS50823">
    <property type="entry name" value="KH_TYPE_2"/>
    <property type="match status" value="1"/>
</dbReference>
<keyword evidence="2" id="KW-0699">rRNA-binding</keyword>
<keyword evidence="3" id="KW-0694">RNA-binding</keyword>
<dbReference type="GO" id="GO:0006412">
    <property type="term" value="P:translation"/>
    <property type="evidence" value="ECO:0007669"/>
    <property type="project" value="InterPro"/>
</dbReference>
<evidence type="ECO:0000256" key="4">
    <source>
        <dbReference type="ARBA" id="ARBA00022980"/>
    </source>
</evidence>
<dbReference type="Pfam" id="PF07650">
    <property type="entry name" value="KH_2"/>
    <property type="match status" value="1"/>
</dbReference>
<keyword evidence="5" id="KW-0687">Ribonucleoprotein</keyword>
<evidence type="ECO:0000256" key="2">
    <source>
        <dbReference type="ARBA" id="ARBA00022730"/>
    </source>
</evidence>
<dbReference type="InterPro" id="IPR004044">
    <property type="entry name" value="KH_dom_type_2"/>
</dbReference>
<dbReference type="AlphaFoldDB" id="A0A644Y0Y2"/>
<protein>
    <submittedName>
        <fullName evidence="7">30S ribosomal protein S3</fullName>
    </submittedName>
</protein>
<dbReference type="Gene3D" id="3.30.1140.32">
    <property type="entry name" value="Ribosomal protein S3, C-terminal domain"/>
    <property type="match status" value="1"/>
</dbReference>
<evidence type="ECO:0000259" key="6">
    <source>
        <dbReference type="PROSITE" id="PS50823"/>
    </source>
</evidence>
<dbReference type="FunFam" id="3.30.300.20:FF:000001">
    <property type="entry name" value="30S ribosomal protein S3"/>
    <property type="match status" value="1"/>
</dbReference>
<name>A0A644Y0Y2_9ZZZZ</name>
<feature type="domain" description="KH type-2" evidence="6">
    <location>
        <begin position="39"/>
        <end position="107"/>
    </location>
</feature>
<dbReference type="InterPro" id="IPR015946">
    <property type="entry name" value="KH_dom-like_a/b"/>
</dbReference>
<dbReference type="Pfam" id="PF00189">
    <property type="entry name" value="Ribosomal_S3_C"/>
    <property type="match status" value="1"/>
</dbReference>
<dbReference type="GO" id="GO:0022627">
    <property type="term" value="C:cytosolic small ribosomal subunit"/>
    <property type="evidence" value="ECO:0007669"/>
    <property type="project" value="TreeGrafter"/>
</dbReference>
<dbReference type="SMART" id="SM00322">
    <property type="entry name" value="KH"/>
    <property type="match status" value="1"/>
</dbReference>
<dbReference type="InterPro" id="IPR001351">
    <property type="entry name" value="Ribosomal_uS3_C"/>
</dbReference>
<proteinExistence type="inferred from homology"/>
<comment type="caution">
    <text evidence="7">The sequence shown here is derived from an EMBL/GenBank/DDBJ whole genome shotgun (WGS) entry which is preliminary data.</text>
</comment>
<gene>
    <name evidence="7" type="primary">rpsC_19</name>
    <name evidence="7" type="ORF">SDC9_68005</name>
</gene>
<evidence type="ECO:0000256" key="1">
    <source>
        <dbReference type="ARBA" id="ARBA00010761"/>
    </source>
</evidence>
<dbReference type="PANTHER" id="PTHR11760:SF19">
    <property type="entry name" value="SMALL RIBOSOMAL SUBUNIT PROTEIN US3C"/>
    <property type="match status" value="1"/>
</dbReference>
<accession>A0A644Y0Y2</accession>
<dbReference type="Gene3D" id="3.30.300.20">
    <property type="match status" value="1"/>
</dbReference>
<dbReference type="InterPro" id="IPR005704">
    <property type="entry name" value="Ribosomal_uS3_bac-typ"/>
</dbReference>
<comment type="similarity">
    <text evidence="1">Belongs to the universal ribosomal protein uS3 family.</text>
</comment>
<dbReference type="InterPro" id="IPR009019">
    <property type="entry name" value="KH_sf_prok-type"/>
</dbReference>
<dbReference type="NCBIfam" id="TIGR01009">
    <property type="entry name" value="rpsC_bact"/>
    <property type="match status" value="1"/>
</dbReference>
<keyword evidence="4 7" id="KW-0689">Ribosomal protein</keyword>
<reference evidence="7" key="1">
    <citation type="submission" date="2019-08" db="EMBL/GenBank/DDBJ databases">
        <authorList>
            <person name="Kucharzyk K."/>
            <person name="Murdoch R.W."/>
            <person name="Higgins S."/>
            <person name="Loffler F."/>
        </authorList>
    </citation>
    <scope>NUCLEOTIDE SEQUENCE</scope>
</reference>
<dbReference type="EMBL" id="VSSQ01003614">
    <property type="protein sequence ID" value="MPM21561.1"/>
    <property type="molecule type" value="Genomic_DNA"/>
</dbReference>